<keyword evidence="4 5" id="KW-0472">Membrane</keyword>
<evidence type="ECO:0000256" key="1">
    <source>
        <dbReference type="ARBA" id="ARBA00004127"/>
    </source>
</evidence>
<feature type="transmembrane region" description="Helical" evidence="5">
    <location>
        <begin position="41"/>
        <end position="62"/>
    </location>
</feature>
<proteinExistence type="predicted"/>
<evidence type="ECO:0000313" key="7">
    <source>
        <dbReference type="Proteomes" id="UP001161390"/>
    </source>
</evidence>
<keyword evidence="2 5" id="KW-0812">Transmembrane</keyword>
<accession>A0ABQ5UX57</accession>
<evidence type="ECO:0000256" key="3">
    <source>
        <dbReference type="ARBA" id="ARBA00022989"/>
    </source>
</evidence>
<feature type="transmembrane region" description="Helical" evidence="5">
    <location>
        <begin position="129"/>
        <end position="156"/>
    </location>
</feature>
<dbReference type="PANTHER" id="PTHR12714:SF9">
    <property type="entry name" value="PROTEIN-S-ISOPRENYLCYSTEINE O-METHYLTRANSFERASE"/>
    <property type="match status" value="1"/>
</dbReference>
<dbReference type="InterPro" id="IPR007318">
    <property type="entry name" value="Phopholipid_MeTrfase"/>
</dbReference>
<comment type="caution">
    <text evidence="6">The sequence shown here is derived from an EMBL/GenBank/DDBJ whole genome shotgun (WGS) entry which is preliminary data.</text>
</comment>
<evidence type="ECO:0000313" key="6">
    <source>
        <dbReference type="EMBL" id="GLQ19509.1"/>
    </source>
</evidence>
<name>A0ABQ5UX57_9PROT</name>
<dbReference type="Pfam" id="PF04191">
    <property type="entry name" value="PEMT"/>
    <property type="match status" value="1"/>
</dbReference>
<keyword evidence="7" id="KW-1185">Reference proteome</keyword>
<dbReference type="EMBL" id="BSNJ01000001">
    <property type="protein sequence ID" value="GLQ19509.1"/>
    <property type="molecule type" value="Genomic_DNA"/>
</dbReference>
<dbReference type="Proteomes" id="UP001161390">
    <property type="component" value="Unassembled WGS sequence"/>
</dbReference>
<keyword evidence="3 5" id="KW-1133">Transmembrane helix</keyword>
<feature type="transmembrane region" description="Helical" evidence="5">
    <location>
        <begin position="6"/>
        <end position="29"/>
    </location>
</feature>
<reference evidence="6" key="1">
    <citation type="journal article" date="2014" name="Int. J. Syst. Evol. Microbiol.">
        <title>Complete genome of a new Firmicutes species belonging to the dominant human colonic microbiota ('Ruminococcus bicirculans') reveals two chromosomes and a selective capacity to utilize plant glucans.</title>
        <authorList>
            <consortium name="NISC Comparative Sequencing Program"/>
            <person name="Wegmann U."/>
            <person name="Louis P."/>
            <person name="Goesmann A."/>
            <person name="Henrissat B."/>
            <person name="Duncan S.H."/>
            <person name="Flint H.J."/>
        </authorList>
    </citation>
    <scope>NUCLEOTIDE SEQUENCE</scope>
    <source>
        <strain evidence="6">NBRC 108216</strain>
    </source>
</reference>
<comment type="subcellular location">
    <subcellularLocation>
        <location evidence="1">Endomembrane system</location>
        <topology evidence="1">Multi-pass membrane protein</topology>
    </subcellularLocation>
</comment>
<evidence type="ECO:0000256" key="2">
    <source>
        <dbReference type="ARBA" id="ARBA00022692"/>
    </source>
</evidence>
<protein>
    <recommendedName>
        <fullName evidence="8">Isoprenylcysteine carboxylmethyltransferase family protein</fullName>
    </recommendedName>
</protein>
<gene>
    <name evidence="6" type="ORF">GCM10007854_04640</name>
</gene>
<dbReference type="PANTHER" id="PTHR12714">
    <property type="entry name" value="PROTEIN-S ISOPRENYLCYSTEINE O-METHYLTRANSFERASE"/>
    <property type="match status" value="1"/>
</dbReference>
<sequence>MMEPGYLKTVLIGLIIANGVLACLFGVLAKRSFRTRGHLTSLMGVWSGIAMHGHALMTFAMSWLDRGALYETRLITTALGLAFMASGIAAIAAGRRAYGDIARVYGLKEDVLIESGIYRWTRNPQYLGYYLLLLGSAVASGSAIAFLFVIIFFILIHAGVVLVEEPHLRQVFGADYGTYTQRVARYFGPRWSGAAQT</sequence>
<dbReference type="RefSeq" id="WP_284369258.1">
    <property type="nucleotide sequence ID" value="NZ_BSNJ01000001.1"/>
</dbReference>
<feature type="transmembrane region" description="Helical" evidence="5">
    <location>
        <begin position="74"/>
        <end position="93"/>
    </location>
</feature>
<reference evidence="6" key="2">
    <citation type="submission" date="2023-01" db="EMBL/GenBank/DDBJ databases">
        <title>Draft genome sequence of Algimonas porphyrae strain NBRC 108216.</title>
        <authorList>
            <person name="Sun Q."/>
            <person name="Mori K."/>
        </authorList>
    </citation>
    <scope>NUCLEOTIDE SEQUENCE</scope>
    <source>
        <strain evidence="6">NBRC 108216</strain>
    </source>
</reference>
<evidence type="ECO:0000256" key="5">
    <source>
        <dbReference type="SAM" id="Phobius"/>
    </source>
</evidence>
<evidence type="ECO:0000256" key="4">
    <source>
        <dbReference type="ARBA" id="ARBA00023136"/>
    </source>
</evidence>
<evidence type="ECO:0008006" key="8">
    <source>
        <dbReference type="Google" id="ProtNLM"/>
    </source>
</evidence>
<organism evidence="6 7">
    <name type="scientific">Algimonas porphyrae</name>
    <dbReference type="NCBI Taxonomy" id="1128113"/>
    <lineage>
        <taxon>Bacteria</taxon>
        <taxon>Pseudomonadati</taxon>
        <taxon>Pseudomonadota</taxon>
        <taxon>Alphaproteobacteria</taxon>
        <taxon>Maricaulales</taxon>
        <taxon>Robiginitomaculaceae</taxon>
        <taxon>Algimonas</taxon>
    </lineage>
</organism>
<dbReference type="Gene3D" id="1.20.120.1630">
    <property type="match status" value="1"/>
</dbReference>